<evidence type="ECO:0000313" key="2">
    <source>
        <dbReference type="Proteomes" id="UP000217935"/>
    </source>
</evidence>
<keyword evidence="2" id="KW-1185">Reference proteome</keyword>
<reference evidence="1 2" key="1">
    <citation type="submission" date="2017-06" db="EMBL/GenBank/DDBJ databases">
        <title>Celeribacter sp. TSPH2 complete genome sequence.</title>
        <authorList>
            <person name="Woo J.-H."/>
            <person name="Kim H.-S."/>
        </authorList>
    </citation>
    <scope>NUCLEOTIDE SEQUENCE [LARGE SCALE GENOMIC DNA]</scope>
    <source>
        <strain evidence="1 2">TSPH2</strain>
    </source>
</reference>
<dbReference type="Proteomes" id="UP000217935">
    <property type="component" value="Chromosome"/>
</dbReference>
<protein>
    <submittedName>
        <fullName evidence="1">Uncharacterized protein</fullName>
    </submittedName>
</protein>
<organism evidence="1 2">
    <name type="scientific">Celeribacter ethanolicus</name>
    <dbReference type="NCBI Taxonomy" id="1758178"/>
    <lineage>
        <taxon>Bacteria</taxon>
        <taxon>Pseudomonadati</taxon>
        <taxon>Pseudomonadota</taxon>
        <taxon>Alphaproteobacteria</taxon>
        <taxon>Rhodobacterales</taxon>
        <taxon>Roseobacteraceae</taxon>
        <taxon>Celeribacter</taxon>
    </lineage>
</organism>
<evidence type="ECO:0000313" key="1">
    <source>
        <dbReference type="EMBL" id="ATG47068.1"/>
    </source>
</evidence>
<dbReference type="STRING" id="1758178.GCA_001550095_00488"/>
<name>A0A291GA86_9RHOB</name>
<dbReference type="KEGG" id="ceh:CEW89_05455"/>
<dbReference type="EMBL" id="CP022196">
    <property type="protein sequence ID" value="ATG47068.1"/>
    <property type="molecule type" value="Genomic_DNA"/>
</dbReference>
<gene>
    <name evidence="1" type="ORF">CEW89_05455</name>
</gene>
<dbReference type="OrthoDB" id="7774694at2"/>
<dbReference type="RefSeq" id="WP_096805196.1">
    <property type="nucleotide sequence ID" value="NZ_CP022196.1"/>
</dbReference>
<sequence>MPLLSIAIDHALWQARQEALMAALPDLRAMLCERLTVAPDFAHLTVVPVFGLPDQSQVNADLRVLGKAERGPEVLEDVAERLQVRLSAICDSRASVRITVMDPGGYFARR</sequence>
<dbReference type="AlphaFoldDB" id="A0A291GA86"/>
<proteinExistence type="predicted"/>
<accession>A0A291GA86</accession>